<evidence type="ECO:0000313" key="8">
    <source>
        <dbReference type="EMBL" id="KAH0631339.1"/>
    </source>
</evidence>
<dbReference type="EMBL" id="JAIPUX010000035">
    <property type="protein sequence ID" value="KAH0631339.1"/>
    <property type="molecule type" value="Genomic_DNA"/>
</dbReference>
<evidence type="ECO:0000256" key="4">
    <source>
        <dbReference type="ARBA" id="ARBA00022989"/>
    </source>
</evidence>
<reference evidence="8 9" key="1">
    <citation type="journal article" date="2022" name="Gigascience">
        <title>A chromosome-level genome assembly and annotation of the desert horned lizard, Phrynosoma platyrhinos, provides insight into chromosomal rearrangements among reptiles.</title>
        <authorList>
            <person name="Koochekian N."/>
            <person name="Ascanio A."/>
            <person name="Farleigh K."/>
            <person name="Card D.C."/>
            <person name="Schield D.R."/>
            <person name="Castoe T.A."/>
            <person name="Jezkova T."/>
        </authorList>
    </citation>
    <scope>NUCLEOTIDE SEQUENCE [LARGE SCALE GENOMIC DNA]</scope>
    <source>
        <strain evidence="8">NK-2021</strain>
    </source>
</reference>
<evidence type="ECO:0000256" key="6">
    <source>
        <dbReference type="SAM" id="MobiDB-lite"/>
    </source>
</evidence>
<keyword evidence="3 7" id="KW-0812">Transmembrane</keyword>
<name>A0ABQ7TPC5_PHRPL</name>
<organism evidence="8 9">
    <name type="scientific">Phrynosoma platyrhinos</name>
    <name type="common">Desert horned lizard</name>
    <dbReference type="NCBI Taxonomy" id="52577"/>
    <lineage>
        <taxon>Eukaryota</taxon>
        <taxon>Metazoa</taxon>
        <taxon>Chordata</taxon>
        <taxon>Craniata</taxon>
        <taxon>Vertebrata</taxon>
        <taxon>Euteleostomi</taxon>
        <taxon>Lepidosauria</taxon>
        <taxon>Squamata</taxon>
        <taxon>Bifurcata</taxon>
        <taxon>Unidentata</taxon>
        <taxon>Episquamata</taxon>
        <taxon>Toxicofera</taxon>
        <taxon>Iguania</taxon>
        <taxon>Phrynosomatidae</taxon>
        <taxon>Phrynosomatinae</taxon>
        <taxon>Phrynosoma</taxon>
    </lineage>
</organism>
<keyword evidence="9" id="KW-1185">Reference proteome</keyword>
<evidence type="ECO:0008006" key="10">
    <source>
        <dbReference type="Google" id="ProtNLM"/>
    </source>
</evidence>
<evidence type="ECO:0000256" key="2">
    <source>
        <dbReference type="ARBA" id="ARBA00009565"/>
    </source>
</evidence>
<proteinExistence type="inferred from homology"/>
<feature type="transmembrane region" description="Helical" evidence="7">
    <location>
        <begin position="155"/>
        <end position="178"/>
    </location>
</feature>
<evidence type="ECO:0000256" key="1">
    <source>
        <dbReference type="ARBA" id="ARBA00004141"/>
    </source>
</evidence>
<feature type="transmembrane region" description="Helical" evidence="7">
    <location>
        <begin position="100"/>
        <end position="123"/>
    </location>
</feature>
<comment type="caution">
    <text evidence="8">The sequence shown here is derived from an EMBL/GenBank/DDBJ whole genome shotgun (WGS) entry which is preliminary data.</text>
</comment>
<protein>
    <recommendedName>
        <fullName evidence="10">Membrane-spanning 4-domains subfamily A member 4A</fullName>
    </recommendedName>
</protein>
<comment type="subcellular location">
    <subcellularLocation>
        <location evidence="1">Membrane</location>
        <topology evidence="1">Multi-pass membrane protein</topology>
    </subcellularLocation>
</comment>
<feature type="region of interest" description="Disordered" evidence="6">
    <location>
        <begin position="13"/>
        <end position="41"/>
    </location>
</feature>
<dbReference type="PANTHER" id="PTHR23320">
    <property type="entry name" value="MEMBRANE-SPANNING 4-DOMAINS SUBFAMILY A MS4A -RELATED"/>
    <property type="match status" value="1"/>
</dbReference>
<dbReference type="Proteomes" id="UP000826234">
    <property type="component" value="Unassembled WGS sequence"/>
</dbReference>
<dbReference type="InterPro" id="IPR007237">
    <property type="entry name" value="CD20-like"/>
</dbReference>
<dbReference type="PANTHER" id="PTHR23320:SF128">
    <property type="entry name" value="MEMBRANE-SPANNING 4-DOMAINS SUBFAMILY A MEMBER 4A"/>
    <property type="match status" value="1"/>
</dbReference>
<evidence type="ECO:0000256" key="3">
    <source>
        <dbReference type="ARBA" id="ARBA00022692"/>
    </source>
</evidence>
<sequence>MWLKCYCFAKSQKKPSTNTSMDSMPVMPQLSRSSSSDDDTKLSLSRPLKRLYLGEPLALGITQILIGIIGIAFGILIDITEIHLLLKTPYWTGILVKGMLGMNVVSAIAAGVGIILLSFTMFYSTPQWHDTYKCMHYELAEEECLAKVISYDTLYGMQVVILVFITLEFCIAISTAAFGCKTVCRDAYSETVVVLYQNMTPISATSQTTDSKNLEAP</sequence>
<evidence type="ECO:0000256" key="5">
    <source>
        <dbReference type="ARBA" id="ARBA00023136"/>
    </source>
</evidence>
<dbReference type="Pfam" id="PF04103">
    <property type="entry name" value="CD20"/>
    <property type="match status" value="1"/>
</dbReference>
<evidence type="ECO:0000256" key="7">
    <source>
        <dbReference type="SAM" id="Phobius"/>
    </source>
</evidence>
<keyword evidence="5 7" id="KW-0472">Membrane</keyword>
<evidence type="ECO:0000313" key="9">
    <source>
        <dbReference type="Proteomes" id="UP000826234"/>
    </source>
</evidence>
<keyword evidence="4 7" id="KW-1133">Transmembrane helix</keyword>
<feature type="transmembrane region" description="Helical" evidence="7">
    <location>
        <begin position="57"/>
        <end position="79"/>
    </location>
</feature>
<dbReference type="InterPro" id="IPR030417">
    <property type="entry name" value="MS4A"/>
</dbReference>
<gene>
    <name evidence="8" type="ORF">JD844_005628</name>
</gene>
<comment type="similarity">
    <text evidence="2">Belongs to the MS4A family.</text>
</comment>
<accession>A0ABQ7TPC5</accession>